<accession>A0A9D2CFT9</accession>
<reference evidence="4" key="1">
    <citation type="journal article" date="2021" name="PeerJ">
        <title>Extensive microbial diversity within the chicken gut microbiome revealed by metagenomics and culture.</title>
        <authorList>
            <person name="Gilroy R."/>
            <person name="Ravi A."/>
            <person name="Getino M."/>
            <person name="Pursley I."/>
            <person name="Horton D.L."/>
            <person name="Alikhan N.F."/>
            <person name="Baker D."/>
            <person name="Gharbi K."/>
            <person name="Hall N."/>
            <person name="Watson M."/>
            <person name="Adriaenssens E.M."/>
            <person name="Foster-Nyarko E."/>
            <person name="Jarju S."/>
            <person name="Secka A."/>
            <person name="Antonio M."/>
            <person name="Oren A."/>
            <person name="Chaudhuri R.R."/>
            <person name="La Ragione R."/>
            <person name="Hildebrand F."/>
            <person name="Pallen M.J."/>
        </authorList>
    </citation>
    <scope>NUCLEOTIDE SEQUENCE</scope>
    <source>
        <strain evidence="4">CHK199-9574</strain>
    </source>
</reference>
<evidence type="ECO:0000313" key="5">
    <source>
        <dbReference type="Proteomes" id="UP000824135"/>
    </source>
</evidence>
<dbReference type="NCBIfam" id="TIGR00723">
    <property type="entry name" value="ttdB_fumA_fumB"/>
    <property type="match status" value="1"/>
</dbReference>
<dbReference type="GO" id="GO:0016836">
    <property type="term" value="F:hydro-lyase activity"/>
    <property type="evidence" value="ECO:0007669"/>
    <property type="project" value="InterPro"/>
</dbReference>
<proteinExistence type="inferred from homology"/>
<dbReference type="InterPro" id="IPR036660">
    <property type="entry name" value="Fe-S_hydroAse_TtdB_cat_sf"/>
</dbReference>
<dbReference type="InterPro" id="IPR004647">
    <property type="entry name" value="Fe-S_hydro-lyase_TtdB-typ_cat"/>
</dbReference>
<dbReference type="Gene3D" id="3.20.130.10">
    <property type="entry name" value="Fe-S hydro-lyase, tartrate dehydratase beta-type, catalytic domain"/>
    <property type="match status" value="1"/>
</dbReference>
<organism evidence="4 5">
    <name type="scientific">Candidatus Borkfalkia excrementavium</name>
    <dbReference type="NCBI Taxonomy" id="2838505"/>
    <lineage>
        <taxon>Bacteria</taxon>
        <taxon>Bacillati</taxon>
        <taxon>Bacillota</taxon>
        <taxon>Clostridia</taxon>
        <taxon>Christensenellales</taxon>
        <taxon>Christensenellaceae</taxon>
        <taxon>Candidatus Borkfalkia</taxon>
    </lineage>
</organism>
<reference evidence="4" key="2">
    <citation type="submission" date="2021-04" db="EMBL/GenBank/DDBJ databases">
        <authorList>
            <person name="Gilroy R."/>
        </authorList>
    </citation>
    <scope>NUCLEOTIDE SEQUENCE</scope>
    <source>
        <strain evidence="4">CHK199-9574</strain>
    </source>
</reference>
<protein>
    <submittedName>
        <fullName evidence="4">FumA C-terminus/TtdB family hydratase beta subunit</fullName>
    </submittedName>
</protein>
<gene>
    <name evidence="4" type="ORF">H9728_02055</name>
</gene>
<comment type="caution">
    <text evidence="4">The sequence shown here is derived from an EMBL/GenBank/DDBJ whole genome shotgun (WGS) entry which is preliminary data.</text>
</comment>
<dbReference type="Pfam" id="PF05683">
    <property type="entry name" value="Fumerase_C"/>
    <property type="match status" value="1"/>
</dbReference>
<dbReference type="Proteomes" id="UP000824135">
    <property type="component" value="Unassembled WGS sequence"/>
</dbReference>
<evidence type="ECO:0000259" key="3">
    <source>
        <dbReference type="Pfam" id="PF05683"/>
    </source>
</evidence>
<dbReference type="EMBL" id="DXCO01000017">
    <property type="protein sequence ID" value="HIY77805.1"/>
    <property type="molecule type" value="Genomic_DNA"/>
</dbReference>
<dbReference type="AlphaFoldDB" id="A0A9D2CFT9"/>
<sequence length="183" mass="19822">MQTDKRSADMKQIHLPLTDEIIGELTAGESVLLSGSIITGRDCAHKRIAEYLDRGETPPFSFRGETIYYAGPCPAPEGKACGSCGPTTSARMDSYAPRLLDLGLKGMIGKGERSEEVQEAIVRNHAVYFAAIGGAGALYGNAIKESELVAFPDLLSEAVYRFRIENFPCVVAIDCRGGNIYKR</sequence>
<evidence type="ECO:0000313" key="4">
    <source>
        <dbReference type="EMBL" id="HIY77805.1"/>
    </source>
</evidence>
<comment type="similarity">
    <text evidence="1">Belongs to the class-I fumarase family.</text>
</comment>
<dbReference type="SUPFAM" id="SSF117457">
    <property type="entry name" value="FumA C-terminal domain-like"/>
    <property type="match status" value="1"/>
</dbReference>
<evidence type="ECO:0000256" key="1">
    <source>
        <dbReference type="ARBA" id="ARBA00008876"/>
    </source>
</evidence>
<evidence type="ECO:0000256" key="2">
    <source>
        <dbReference type="ARBA" id="ARBA00023239"/>
    </source>
</evidence>
<dbReference type="PANTHER" id="PTHR43351">
    <property type="entry name" value="L(+)-TARTRATE DEHYDRATASE SUBUNIT BETA"/>
    <property type="match status" value="1"/>
</dbReference>
<dbReference type="PANTHER" id="PTHR43351:SF2">
    <property type="entry name" value="L(+)-TARTRATE DEHYDRATASE SUBUNIT BETA-RELATED"/>
    <property type="match status" value="1"/>
</dbReference>
<keyword evidence="2" id="KW-0456">Lyase</keyword>
<name>A0A9D2CFT9_9FIRM</name>
<feature type="domain" description="Fe-S hydro-lyase tartrate dehydratase beta-type catalytic" evidence="3">
    <location>
        <begin position="6"/>
        <end position="182"/>
    </location>
</feature>